<proteinExistence type="predicted"/>
<keyword evidence="1" id="KW-0812">Transmembrane</keyword>
<keyword evidence="3" id="KW-1185">Reference proteome</keyword>
<reference evidence="2 3" key="1">
    <citation type="submission" date="2021-03" db="EMBL/GenBank/DDBJ databases">
        <title>Fibrella sp. HMF5036 genome sequencing and assembly.</title>
        <authorList>
            <person name="Kang H."/>
            <person name="Kim H."/>
            <person name="Bae S."/>
            <person name="Joh K."/>
        </authorList>
    </citation>
    <scope>NUCLEOTIDE SEQUENCE [LARGE SCALE GENOMIC DNA]</scope>
    <source>
        <strain evidence="2 3">HMF5036</strain>
    </source>
</reference>
<evidence type="ECO:0000313" key="2">
    <source>
        <dbReference type="EMBL" id="MBO0929541.1"/>
    </source>
</evidence>
<dbReference type="Proteomes" id="UP000664795">
    <property type="component" value="Unassembled WGS sequence"/>
</dbReference>
<evidence type="ECO:0000313" key="3">
    <source>
        <dbReference type="Proteomes" id="UP000664795"/>
    </source>
</evidence>
<feature type="transmembrane region" description="Helical" evidence="1">
    <location>
        <begin position="124"/>
        <end position="146"/>
    </location>
</feature>
<keyword evidence="1" id="KW-0472">Membrane</keyword>
<name>A0A939G3X9_9BACT</name>
<keyword evidence="1" id="KW-1133">Transmembrane helix</keyword>
<evidence type="ECO:0000256" key="1">
    <source>
        <dbReference type="SAM" id="Phobius"/>
    </source>
</evidence>
<gene>
    <name evidence="2" type="ORF">J2I48_00965</name>
</gene>
<accession>A0A939G3X9</accession>
<feature type="transmembrane region" description="Helical" evidence="1">
    <location>
        <begin position="166"/>
        <end position="184"/>
    </location>
</feature>
<dbReference type="RefSeq" id="WP_207333506.1">
    <property type="nucleotide sequence ID" value="NZ_JAFMYU010000001.1"/>
</dbReference>
<dbReference type="AlphaFoldDB" id="A0A939G3X9"/>
<feature type="transmembrane region" description="Helical" evidence="1">
    <location>
        <begin position="204"/>
        <end position="225"/>
    </location>
</feature>
<comment type="caution">
    <text evidence="2">The sequence shown here is derived from an EMBL/GenBank/DDBJ whole genome shotgun (WGS) entry which is preliminary data.</text>
</comment>
<protein>
    <submittedName>
        <fullName evidence="2">Uncharacterized protein</fullName>
    </submittedName>
</protein>
<feature type="transmembrane region" description="Helical" evidence="1">
    <location>
        <begin position="13"/>
        <end position="32"/>
    </location>
</feature>
<organism evidence="2 3">
    <name type="scientific">Fibrella aquatilis</name>
    <dbReference type="NCBI Taxonomy" id="2817059"/>
    <lineage>
        <taxon>Bacteria</taxon>
        <taxon>Pseudomonadati</taxon>
        <taxon>Bacteroidota</taxon>
        <taxon>Cytophagia</taxon>
        <taxon>Cytophagales</taxon>
        <taxon>Spirosomataceae</taxon>
        <taxon>Fibrella</taxon>
    </lineage>
</organism>
<dbReference type="EMBL" id="JAFMYU010000001">
    <property type="protein sequence ID" value="MBO0929541.1"/>
    <property type="molecule type" value="Genomic_DNA"/>
</dbReference>
<feature type="transmembrane region" description="Helical" evidence="1">
    <location>
        <begin position="44"/>
        <end position="67"/>
    </location>
</feature>
<sequence length="296" mass="34185">MKEFIDSVLNREMALLIWIVILPLWILSLNSVRKSFSDVLKAFFVWKIVSLYAIFFLYASLLTWLSYKAGFWDLSLLKDTIVWTLGTAAIMVARSTKVTNWDYFREIIKDTLKWTVILEFINSFYTFSLSVELAVLPVLTLIGLLIAYSETFKDKLTGDQQKVAPLLRNVTSFIGIMILGFVVYKTVTQTGDLLTIINLKSFLLPIFFTLLFVRFVYLIALLVSYENLWVRLNFLINHRQDLTNQLKRTILKEANVNIIKLANISKNIAKPTQIYNDFSPVMINEISKGKYKGSDE</sequence>